<dbReference type="HOGENOM" id="CLU_007694_1_2_1"/>
<feature type="compositionally biased region" description="Basic and acidic residues" evidence="6">
    <location>
        <begin position="488"/>
        <end position="498"/>
    </location>
</feature>
<dbReference type="eggNOG" id="KOG1032">
    <property type="taxonomic scope" value="Eukaryota"/>
</dbReference>
<keyword evidence="4 7" id="KW-1133">Transmembrane helix</keyword>
<feature type="transmembrane region" description="Helical" evidence="7">
    <location>
        <begin position="547"/>
        <end position="567"/>
    </location>
</feature>
<comment type="subcellular location">
    <subcellularLocation>
        <location evidence="1">Membrane</location>
        <topology evidence="1">Single-pass membrane protein</topology>
    </subcellularLocation>
</comment>
<evidence type="ECO:0000256" key="1">
    <source>
        <dbReference type="ARBA" id="ARBA00004167"/>
    </source>
</evidence>
<dbReference type="GO" id="GO:0005789">
    <property type="term" value="C:endoplasmic reticulum membrane"/>
    <property type="evidence" value="ECO:0007669"/>
    <property type="project" value="TreeGrafter"/>
</dbReference>
<dbReference type="GO" id="GO:0005886">
    <property type="term" value="C:plasma membrane"/>
    <property type="evidence" value="ECO:0007669"/>
    <property type="project" value="TreeGrafter"/>
</dbReference>
<evidence type="ECO:0000313" key="9">
    <source>
        <dbReference type="EMBL" id="ETW86610.1"/>
    </source>
</evidence>
<dbReference type="Pfam" id="PF16016">
    <property type="entry name" value="VASt"/>
    <property type="match status" value="1"/>
</dbReference>
<dbReference type="AlphaFoldDB" id="W4KMK3"/>
<keyword evidence="5 7" id="KW-0472">Membrane</keyword>
<dbReference type="Gene3D" id="2.30.29.30">
    <property type="entry name" value="Pleckstrin-homology domain (PH domain)/Phosphotyrosine-binding domain (PTB)"/>
    <property type="match status" value="1"/>
</dbReference>
<dbReference type="GeneID" id="20676758"/>
<dbReference type="PROSITE" id="PS51778">
    <property type="entry name" value="VAST"/>
    <property type="match status" value="1"/>
</dbReference>
<dbReference type="GO" id="GO:0032934">
    <property type="term" value="F:sterol binding"/>
    <property type="evidence" value="ECO:0007669"/>
    <property type="project" value="TreeGrafter"/>
</dbReference>
<dbReference type="GO" id="GO:0005739">
    <property type="term" value="C:mitochondrion"/>
    <property type="evidence" value="ECO:0007669"/>
    <property type="project" value="TreeGrafter"/>
</dbReference>
<dbReference type="SMART" id="SM00568">
    <property type="entry name" value="GRAM"/>
    <property type="match status" value="1"/>
</dbReference>
<accession>W4KMK3</accession>
<dbReference type="RefSeq" id="XP_009540614.1">
    <property type="nucleotide sequence ID" value="XM_009542319.1"/>
</dbReference>
<comment type="similarity">
    <text evidence="2">Belongs to the YSP2 family.</text>
</comment>
<feature type="region of interest" description="Disordered" evidence="6">
    <location>
        <begin position="475"/>
        <end position="498"/>
    </location>
</feature>
<evidence type="ECO:0000256" key="7">
    <source>
        <dbReference type="SAM" id="Phobius"/>
    </source>
</evidence>
<dbReference type="EMBL" id="KI925454">
    <property type="protein sequence ID" value="ETW86610.1"/>
    <property type="molecule type" value="Genomic_DNA"/>
</dbReference>
<dbReference type="OrthoDB" id="2162691at2759"/>
<dbReference type="InterPro" id="IPR051482">
    <property type="entry name" value="Cholesterol_transport"/>
</dbReference>
<organism evidence="9 10">
    <name type="scientific">Heterobasidion irregulare (strain TC 32-1)</name>
    <dbReference type="NCBI Taxonomy" id="747525"/>
    <lineage>
        <taxon>Eukaryota</taxon>
        <taxon>Fungi</taxon>
        <taxon>Dikarya</taxon>
        <taxon>Basidiomycota</taxon>
        <taxon>Agaricomycotina</taxon>
        <taxon>Agaricomycetes</taxon>
        <taxon>Russulales</taxon>
        <taxon>Bondarzewiaceae</taxon>
        <taxon>Heterobasidion</taxon>
        <taxon>Heterobasidion annosum species complex</taxon>
    </lineage>
</organism>
<dbReference type="PANTHER" id="PTHR23319:SF4">
    <property type="entry name" value="GRAM DOMAIN CONTAINING 1B, ISOFORM E"/>
    <property type="match status" value="1"/>
</dbReference>
<evidence type="ECO:0000256" key="4">
    <source>
        <dbReference type="ARBA" id="ARBA00022989"/>
    </source>
</evidence>
<dbReference type="InterPro" id="IPR011993">
    <property type="entry name" value="PH-like_dom_sf"/>
</dbReference>
<feature type="compositionally biased region" description="Polar residues" evidence="6">
    <location>
        <begin position="28"/>
        <end position="38"/>
    </location>
</feature>
<sequence length="648" mass="71481">MVNPGMMPMIEPPRGSENSASPPRRQNGRSGSLSSAVQKRSPALSGHHMSPRSSLDDGTPSVRSYSRSRNGSLSQPGMDLSDGDMSTYGGIGVSGDEDDDELDDEDDQLLADLRADDIPVTGFAVASNKRNADFHDLFPNVPEGDYLIEDYGCALQREILIQGRIYISENHICFHANIFGWVTDLVIPIYDIQTLEKRMTAYVIPNAILITTPRTKYTFASFLARDTVYDVIHNIWRLARPTDESVEGPLAIEEGAPGGAPEGAGGPAVMLHKSTQCACSKSGQHYSEIAMDTVLPGTPERIYNLLFASGFIKDFMRVDQKLEDIQISDWTPSAAEPKCLTRNMSYIKPLNGSIGPRSTKCELRDETVYCDFDDHVITVTTTRTPDVPSGGVFAVKTRTCIMWASAVSTKVIVTTQVEWTGRSFIKGIIEKSAIEGQKTYHAELDKAARRYIREHQSEFIPEGIDPAAAVAAAEPEAVATPASPAHEAGSDEGKPRSHDQRALQWAYDTFEGGYGVAKMSVRTLWDLISESWSGASFAGVSAPSTTAVLYCVIAVLVVSNLFTFRLVGRREEAGRRKELKRMEERERWVQEVVKVLWDDWAAGRHLPVVPARLARKADPREELADLNKILESVEERARLVRESLVDLD</sequence>
<dbReference type="FunCoup" id="W4KMK3">
    <property type="interactions" value="109"/>
</dbReference>
<dbReference type="GO" id="GO:0120015">
    <property type="term" value="F:sterol transfer activity"/>
    <property type="evidence" value="ECO:0007669"/>
    <property type="project" value="TreeGrafter"/>
</dbReference>
<reference evidence="9 10" key="1">
    <citation type="journal article" date="2012" name="New Phytol.">
        <title>Insight into trade-off between wood decay and parasitism from the genome of a fungal forest pathogen.</title>
        <authorList>
            <person name="Olson A."/>
            <person name="Aerts A."/>
            <person name="Asiegbu F."/>
            <person name="Belbahri L."/>
            <person name="Bouzid O."/>
            <person name="Broberg A."/>
            <person name="Canback B."/>
            <person name="Coutinho P.M."/>
            <person name="Cullen D."/>
            <person name="Dalman K."/>
            <person name="Deflorio G."/>
            <person name="van Diepen L.T."/>
            <person name="Dunand C."/>
            <person name="Duplessis S."/>
            <person name="Durling M."/>
            <person name="Gonthier P."/>
            <person name="Grimwood J."/>
            <person name="Fossdal C.G."/>
            <person name="Hansson D."/>
            <person name="Henrissat B."/>
            <person name="Hietala A."/>
            <person name="Himmelstrand K."/>
            <person name="Hoffmeister D."/>
            <person name="Hogberg N."/>
            <person name="James T.Y."/>
            <person name="Karlsson M."/>
            <person name="Kohler A."/>
            <person name="Kues U."/>
            <person name="Lee Y.H."/>
            <person name="Lin Y.C."/>
            <person name="Lind M."/>
            <person name="Lindquist E."/>
            <person name="Lombard V."/>
            <person name="Lucas S."/>
            <person name="Lunden K."/>
            <person name="Morin E."/>
            <person name="Murat C."/>
            <person name="Park J."/>
            <person name="Raffaello T."/>
            <person name="Rouze P."/>
            <person name="Salamov A."/>
            <person name="Schmutz J."/>
            <person name="Solheim H."/>
            <person name="Stahlberg J."/>
            <person name="Velez H."/>
            <person name="de Vries R.P."/>
            <person name="Wiebenga A."/>
            <person name="Woodward S."/>
            <person name="Yakovlev I."/>
            <person name="Garbelotto M."/>
            <person name="Martin F."/>
            <person name="Grigoriev I.V."/>
            <person name="Stenlid J."/>
        </authorList>
    </citation>
    <scope>NUCLEOTIDE SEQUENCE [LARGE SCALE GENOMIC DNA]</scope>
    <source>
        <strain evidence="9 10">TC 32-1</strain>
    </source>
</reference>
<dbReference type="KEGG" id="hir:HETIRDRAFT_456585"/>
<feature type="compositionally biased region" description="Acidic residues" evidence="6">
    <location>
        <begin position="95"/>
        <end position="104"/>
    </location>
</feature>
<dbReference type="InParanoid" id="W4KMK3"/>
<evidence type="ECO:0000256" key="5">
    <source>
        <dbReference type="ARBA" id="ARBA00023136"/>
    </source>
</evidence>
<dbReference type="CDD" id="cd13220">
    <property type="entry name" value="PH-GRAM_GRAMDC"/>
    <property type="match status" value="1"/>
</dbReference>
<dbReference type="GO" id="GO:0032366">
    <property type="term" value="P:intracellular sterol transport"/>
    <property type="evidence" value="ECO:0007669"/>
    <property type="project" value="TreeGrafter"/>
</dbReference>
<evidence type="ECO:0000256" key="2">
    <source>
        <dbReference type="ARBA" id="ARBA00006582"/>
    </source>
</evidence>
<keyword evidence="10" id="KW-1185">Reference proteome</keyword>
<dbReference type="GO" id="GO:0032541">
    <property type="term" value="C:cortical endoplasmic reticulum"/>
    <property type="evidence" value="ECO:0007669"/>
    <property type="project" value="TreeGrafter"/>
</dbReference>
<dbReference type="InterPro" id="IPR031968">
    <property type="entry name" value="VASt"/>
</dbReference>
<proteinExistence type="inferred from homology"/>
<dbReference type="InterPro" id="IPR004182">
    <property type="entry name" value="GRAM"/>
</dbReference>
<dbReference type="GO" id="GO:0140268">
    <property type="term" value="C:endoplasmic reticulum-plasma membrane contact site"/>
    <property type="evidence" value="ECO:0007669"/>
    <property type="project" value="TreeGrafter"/>
</dbReference>
<protein>
    <recommendedName>
        <fullName evidence="8">VASt domain-containing protein</fullName>
    </recommendedName>
</protein>
<feature type="compositionally biased region" description="Polar residues" evidence="6">
    <location>
        <begin position="61"/>
        <end position="75"/>
    </location>
</feature>
<evidence type="ECO:0000259" key="8">
    <source>
        <dbReference type="PROSITE" id="PS51778"/>
    </source>
</evidence>
<feature type="region of interest" description="Disordered" evidence="6">
    <location>
        <begin position="1"/>
        <end position="104"/>
    </location>
</feature>
<evidence type="ECO:0000313" key="10">
    <source>
        <dbReference type="Proteomes" id="UP000030671"/>
    </source>
</evidence>
<dbReference type="PANTHER" id="PTHR23319">
    <property type="entry name" value="GRAM DOMAIN CONTAINING 1B, ISOFORM E"/>
    <property type="match status" value="1"/>
</dbReference>
<dbReference type="Proteomes" id="UP000030671">
    <property type="component" value="Unassembled WGS sequence"/>
</dbReference>
<name>W4KMK3_HETIT</name>
<keyword evidence="3 7" id="KW-0812">Transmembrane</keyword>
<feature type="compositionally biased region" description="Low complexity" evidence="6">
    <location>
        <begin position="475"/>
        <end position="485"/>
    </location>
</feature>
<feature type="domain" description="VASt" evidence="8">
    <location>
        <begin position="285"/>
        <end position="456"/>
    </location>
</feature>
<dbReference type="STRING" id="747525.W4KMK3"/>
<dbReference type="Pfam" id="PF02893">
    <property type="entry name" value="GRAM"/>
    <property type="match status" value="1"/>
</dbReference>
<gene>
    <name evidence="9" type="ORF">HETIRDRAFT_456585</name>
</gene>
<evidence type="ECO:0000256" key="6">
    <source>
        <dbReference type="SAM" id="MobiDB-lite"/>
    </source>
</evidence>
<evidence type="ECO:0000256" key="3">
    <source>
        <dbReference type="ARBA" id="ARBA00022692"/>
    </source>
</evidence>